<protein>
    <recommendedName>
        <fullName evidence="3">Transcriptional regulator NrdR</fullName>
    </recommendedName>
</protein>
<dbReference type="AlphaFoldDB" id="A0A517ZPA6"/>
<sequence length="64" mass="7407">MANVTNDDAPRGLTCPRCGRGHFFTTNTEPLLNGRIRRRKRCRSCRRKIVTLELENESFSVAER</sequence>
<accession>A0A517ZPA6</accession>
<evidence type="ECO:0000313" key="1">
    <source>
        <dbReference type="EMBL" id="QDU44318.1"/>
    </source>
</evidence>
<gene>
    <name evidence="1" type="ORF">Mal52_27970</name>
</gene>
<keyword evidence="2" id="KW-1185">Reference proteome</keyword>
<name>A0A517ZPA6_9PLAN</name>
<proteinExistence type="predicted"/>
<evidence type="ECO:0000313" key="2">
    <source>
        <dbReference type="Proteomes" id="UP000319383"/>
    </source>
</evidence>
<dbReference type="KEGG" id="sdyn:Mal52_27970"/>
<reference evidence="1 2" key="1">
    <citation type="submission" date="2019-02" db="EMBL/GenBank/DDBJ databases">
        <title>Deep-cultivation of Planctomycetes and their phenomic and genomic characterization uncovers novel biology.</title>
        <authorList>
            <person name="Wiegand S."/>
            <person name="Jogler M."/>
            <person name="Boedeker C."/>
            <person name="Pinto D."/>
            <person name="Vollmers J."/>
            <person name="Rivas-Marin E."/>
            <person name="Kohn T."/>
            <person name="Peeters S.H."/>
            <person name="Heuer A."/>
            <person name="Rast P."/>
            <person name="Oberbeckmann S."/>
            <person name="Bunk B."/>
            <person name="Jeske O."/>
            <person name="Meyerdierks A."/>
            <person name="Storesund J.E."/>
            <person name="Kallscheuer N."/>
            <person name="Luecker S."/>
            <person name="Lage O.M."/>
            <person name="Pohl T."/>
            <person name="Merkel B.J."/>
            <person name="Hornburger P."/>
            <person name="Mueller R.-W."/>
            <person name="Bruemmer F."/>
            <person name="Labrenz M."/>
            <person name="Spormann A.M."/>
            <person name="Op den Camp H."/>
            <person name="Overmann J."/>
            <person name="Amann R."/>
            <person name="Jetten M.S.M."/>
            <person name="Mascher T."/>
            <person name="Medema M.H."/>
            <person name="Devos D.P."/>
            <person name="Kaster A.-K."/>
            <person name="Ovreas L."/>
            <person name="Rohde M."/>
            <person name="Galperin M.Y."/>
            <person name="Jogler C."/>
        </authorList>
    </citation>
    <scope>NUCLEOTIDE SEQUENCE [LARGE SCALE GENOMIC DNA]</scope>
    <source>
        <strain evidence="1 2">Mal52</strain>
    </source>
</reference>
<dbReference type="EMBL" id="CP036276">
    <property type="protein sequence ID" value="QDU44318.1"/>
    <property type="molecule type" value="Genomic_DNA"/>
</dbReference>
<evidence type="ECO:0008006" key="3">
    <source>
        <dbReference type="Google" id="ProtNLM"/>
    </source>
</evidence>
<organism evidence="1 2">
    <name type="scientific">Symmachiella dynata</name>
    <dbReference type="NCBI Taxonomy" id="2527995"/>
    <lineage>
        <taxon>Bacteria</taxon>
        <taxon>Pseudomonadati</taxon>
        <taxon>Planctomycetota</taxon>
        <taxon>Planctomycetia</taxon>
        <taxon>Planctomycetales</taxon>
        <taxon>Planctomycetaceae</taxon>
        <taxon>Symmachiella</taxon>
    </lineage>
</organism>
<dbReference type="Proteomes" id="UP000319383">
    <property type="component" value="Chromosome"/>
</dbReference>